<keyword evidence="2" id="KW-1185">Reference proteome</keyword>
<sequence>MKRRIKAEAEKDVHKDIKTISRWSTQLLEQSNVSMHSNVNTSTAGQKKTKVYKERTQGQNHVGTLQNIFQREERLFNGKKFEQKLYIQEVLSKTIMLDATLAELALETSSSLNRNIKSLGVFCDLVVLCWTSSSVPSLYQLSCPLLDQLGRPLNVLAWIFSTVPARASPHYSNFGHPLLDQLGRPLTVLTWTTPQSALLSAFNQSAISALFQLDARLL</sequence>
<dbReference type="EMBL" id="KV017453">
    <property type="protein sequence ID" value="KZV18473.1"/>
    <property type="molecule type" value="Genomic_DNA"/>
</dbReference>
<organism evidence="1 2">
    <name type="scientific">Dorcoceras hygrometricum</name>
    <dbReference type="NCBI Taxonomy" id="472368"/>
    <lineage>
        <taxon>Eukaryota</taxon>
        <taxon>Viridiplantae</taxon>
        <taxon>Streptophyta</taxon>
        <taxon>Embryophyta</taxon>
        <taxon>Tracheophyta</taxon>
        <taxon>Spermatophyta</taxon>
        <taxon>Magnoliopsida</taxon>
        <taxon>eudicotyledons</taxon>
        <taxon>Gunneridae</taxon>
        <taxon>Pentapetalae</taxon>
        <taxon>asterids</taxon>
        <taxon>lamiids</taxon>
        <taxon>Lamiales</taxon>
        <taxon>Gesneriaceae</taxon>
        <taxon>Didymocarpoideae</taxon>
        <taxon>Trichosporeae</taxon>
        <taxon>Loxocarpinae</taxon>
        <taxon>Dorcoceras</taxon>
    </lineage>
</organism>
<gene>
    <name evidence="1" type="ORF">F511_18041</name>
</gene>
<keyword evidence="1" id="KW-0966">Cell projection</keyword>
<protein>
    <submittedName>
        <fullName evidence="1">Dynein alpha chain, flagellar outer arm</fullName>
    </submittedName>
</protein>
<reference evidence="1 2" key="1">
    <citation type="journal article" date="2015" name="Proc. Natl. Acad. Sci. U.S.A.">
        <title>The resurrection genome of Boea hygrometrica: A blueprint for survival of dehydration.</title>
        <authorList>
            <person name="Xiao L."/>
            <person name="Yang G."/>
            <person name="Zhang L."/>
            <person name="Yang X."/>
            <person name="Zhao S."/>
            <person name="Ji Z."/>
            <person name="Zhou Q."/>
            <person name="Hu M."/>
            <person name="Wang Y."/>
            <person name="Chen M."/>
            <person name="Xu Y."/>
            <person name="Jin H."/>
            <person name="Xiao X."/>
            <person name="Hu G."/>
            <person name="Bao F."/>
            <person name="Hu Y."/>
            <person name="Wan P."/>
            <person name="Li L."/>
            <person name="Deng X."/>
            <person name="Kuang T."/>
            <person name="Xiang C."/>
            <person name="Zhu J.K."/>
            <person name="Oliver M.J."/>
            <person name="He Y."/>
        </authorList>
    </citation>
    <scope>NUCLEOTIDE SEQUENCE [LARGE SCALE GENOMIC DNA]</scope>
    <source>
        <strain evidence="2">cv. XS01</strain>
    </source>
</reference>
<keyword evidence="1" id="KW-0969">Cilium</keyword>
<keyword evidence="1" id="KW-0282">Flagellum</keyword>
<evidence type="ECO:0000313" key="1">
    <source>
        <dbReference type="EMBL" id="KZV18473.1"/>
    </source>
</evidence>
<dbReference type="Proteomes" id="UP000250235">
    <property type="component" value="Unassembled WGS sequence"/>
</dbReference>
<name>A0A2Z7A9Y2_9LAMI</name>
<proteinExistence type="predicted"/>
<accession>A0A2Z7A9Y2</accession>
<dbReference type="AlphaFoldDB" id="A0A2Z7A9Y2"/>
<evidence type="ECO:0000313" key="2">
    <source>
        <dbReference type="Proteomes" id="UP000250235"/>
    </source>
</evidence>